<dbReference type="FunFam" id="1.10.286.20:FF:000001">
    <property type="entry name" value="Elongation factor Ts"/>
    <property type="match status" value="1"/>
</dbReference>
<dbReference type="InterPro" id="IPR036402">
    <property type="entry name" value="EF-Ts_dimer_sf"/>
</dbReference>
<comment type="similarity">
    <text evidence="1">Belongs to the EF-Ts family.</text>
</comment>
<evidence type="ECO:0000259" key="5">
    <source>
        <dbReference type="Pfam" id="PF00889"/>
    </source>
</evidence>
<dbReference type="SUPFAM" id="SSF54713">
    <property type="entry name" value="Elongation factor Ts (EF-Ts), dimerisation domain"/>
    <property type="match status" value="1"/>
</dbReference>
<keyword evidence="2 6" id="KW-0251">Elongation factor</keyword>
<accession>A0A937X0Q5</accession>
<dbReference type="NCBIfam" id="TIGR00116">
    <property type="entry name" value="tsf"/>
    <property type="match status" value="1"/>
</dbReference>
<dbReference type="GO" id="GO:0003746">
    <property type="term" value="F:translation elongation factor activity"/>
    <property type="evidence" value="ECO:0007669"/>
    <property type="project" value="UniProtKB-KW"/>
</dbReference>
<evidence type="ECO:0000256" key="2">
    <source>
        <dbReference type="ARBA" id="ARBA00022768"/>
    </source>
</evidence>
<keyword evidence="3" id="KW-0648">Protein biosynthesis</keyword>
<dbReference type="PANTHER" id="PTHR11741:SF10">
    <property type="entry name" value="POLYPROTEIN OF EF-TS, CHLOROPLASTIC"/>
    <property type="match status" value="1"/>
</dbReference>
<evidence type="ECO:0000313" key="7">
    <source>
        <dbReference type="Proteomes" id="UP000703893"/>
    </source>
</evidence>
<protein>
    <submittedName>
        <fullName evidence="6">Translation elongation factor Ts</fullName>
    </submittedName>
</protein>
<dbReference type="InterPro" id="IPR001816">
    <property type="entry name" value="Transl_elong_EFTs/EF1B"/>
</dbReference>
<dbReference type="Gene3D" id="1.10.286.20">
    <property type="match status" value="1"/>
</dbReference>
<dbReference type="HAMAP" id="MF_00050">
    <property type="entry name" value="EF_Ts"/>
    <property type="match status" value="1"/>
</dbReference>
<dbReference type="Pfam" id="PF00889">
    <property type="entry name" value="EF_TS"/>
    <property type="match status" value="1"/>
</dbReference>
<sequence>RAGRVASEGAVGSYVHLGGKIGVLVEVNCETDFVGKSPDFQDLVKDIAMHIAAAAPRYVRREDVPADVVAKEKEILAGSDDLKSKPENVREKIVEGRVNKFFEEICLIEQPFVKDPNSTVKAMIEAKQAKIGEKIDVRRFVRYQLGEGIEKRQDDFAAEVAAQMGKQA</sequence>
<dbReference type="EMBL" id="VGJX01000065">
    <property type="protein sequence ID" value="MBM3273866.1"/>
    <property type="molecule type" value="Genomic_DNA"/>
</dbReference>
<evidence type="ECO:0000313" key="6">
    <source>
        <dbReference type="EMBL" id="MBM3273866.1"/>
    </source>
</evidence>
<dbReference type="Proteomes" id="UP000703893">
    <property type="component" value="Unassembled WGS sequence"/>
</dbReference>
<feature type="domain" description="Translation elongation factor EFTs/EF1B dimerisation" evidence="5">
    <location>
        <begin position="5"/>
        <end position="147"/>
    </location>
</feature>
<dbReference type="InterPro" id="IPR014039">
    <property type="entry name" value="Transl_elong_EFTs/EF1B_dimer"/>
</dbReference>
<gene>
    <name evidence="6" type="primary">tsf</name>
    <name evidence="6" type="ORF">FJZ00_01840</name>
</gene>
<dbReference type="PANTHER" id="PTHR11741">
    <property type="entry name" value="ELONGATION FACTOR TS"/>
    <property type="match status" value="1"/>
</dbReference>
<comment type="function">
    <text evidence="4">Associates with the EF-Tu.GDP complex and induces the exchange of GDP to GTP. It remains bound to the aminoacyl-tRNA.EF-Tu.GTP complex up to the GTP hydrolysis stage on the ribosome.</text>
</comment>
<evidence type="ECO:0000256" key="3">
    <source>
        <dbReference type="ARBA" id="ARBA00022917"/>
    </source>
</evidence>
<evidence type="ECO:0000256" key="1">
    <source>
        <dbReference type="ARBA" id="ARBA00005532"/>
    </source>
</evidence>
<reference evidence="6 7" key="1">
    <citation type="submission" date="2019-03" db="EMBL/GenBank/DDBJ databases">
        <title>Lake Tanganyika Metagenome-Assembled Genomes (MAGs).</title>
        <authorList>
            <person name="Tran P."/>
        </authorList>
    </citation>
    <scope>NUCLEOTIDE SEQUENCE [LARGE SCALE GENOMIC DNA]</scope>
    <source>
        <strain evidence="6">K_DeepCast_65m_m2_236</strain>
    </source>
</reference>
<organism evidence="6 7">
    <name type="scientific">Candidatus Tanganyikabacteria bacterium</name>
    <dbReference type="NCBI Taxonomy" id="2961651"/>
    <lineage>
        <taxon>Bacteria</taxon>
        <taxon>Bacillati</taxon>
        <taxon>Candidatus Sericytochromatia</taxon>
        <taxon>Candidatus Tanganyikabacteria</taxon>
    </lineage>
</organism>
<name>A0A937X0Q5_9BACT</name>
<evidence type="ECO:0000256" key="4">
    <source>
        <dbReference type="ARBA" id="ARBA00025453"/>
    </source>
</evidence>
<feature type="non-terminal residue" evidence="6">
    <location>
        <position position="1"/>
    </location>
</feature>
<dbReference type="Gene3D" id="3.30.479.20">
    <property type="entry name" value="Elongation factor Ts, dimerisation domain"/>
    <property type="match status" value="1"/>
</dbReference>
<dbReference type="AlphaFoldDB" id="A0A937X0Q5"/>
<proteinExistence type="inferred from homology"/>
<comment type="caution">
    <text evidence="6">The sequence shown here is derived from an EMBL/GenBank/DDBJ whole genome shotgun (WGS) entry which is preliminary data.</text>
</comment>